<evidence type="ECO:0000256" key="9">
    <source>
        <dbReference type="ARBA" id="ARBA00023146"/>
    </source>
</evidence>
<accession>A0A8J6NHC2</accession>
<name>A0A8J6NHC2_9BACT</name>
<comment type="subunit">
    <text evidence="12">Homodimer. The tRNA molecule binds across the dimer.</text>
</comment>
<feature type="binding site" evidence="12">
    <location>
        <begin position="231"/>
        <end position="233"/>
    </location>
    <ligand>
        <name>L-serine</name>
        <dbReference type="ChEBI" id="CHEBI:33384"/>
    </ligand>
</feature>
<feature type="binding site" evidence="13">
    <location>
        <position position="262"/>
    </location>
    <ligand>
        <name>L-serine</name>
        <dbReference type="ChEBI" id="CHEBI:33384"/>
    </ligand>
</feature>
<evidence type="ECO:0000256" key="15">
    <source>
        <dbReference type="SAM" id="Coils"/>
    </source>
</evidence>
<dbReference type="GO" id="GO:0004828">
    <property type="term" value="F:serine-tRNA ligase activity"/>
    <property type="evidence" value="ECO:0007669"/>
    <property type="project" value="UniProtKB-UniRule"/>
</dbReference>
<sequence>MLELRFIRENIELVKKNITRRGIKNSKIDSFIDIDEKRREHLSEVESLRNKRKTVSQEIAILKKNKGDANNLIEEMTIVSARIKDLESSLSGIEEGLNNIVMETPNLCHDSVPSGNDDSDNVEIRKWGNVPDFSFAPKAHWELGEDAGTLDFKRAAKLSGARFVLLKGFASRLERALINFMLDLHTQKHGYTEVLPPFLVNAASMTATGQLPKFEEDLFKAKGWDLYLIPTAEVPVTNIHRDETLSPEELPIKYCSYTPCFRSEAGSYGRDTKGLIRQHQFDKVELVKFTAPETSNDELESLLADAEEVLQLLELPYRVVVLCSGDLGFSATKTYDIEVWMPAQNTYREISSCSNFLDFQARRGRIRYRPKGEKKSALVHTLNGSGLAVGRTLAAIFENCQQEDGSIKLPKVLEPYFETRFRP</sequence>
<feature type="binding site" evidence="12 14">
    <location>
        <begin position="262"/>
        <end position="264"/>
    </location>
    <ligand>
        <name>ATP</name>
        <dbReference type="ChEBI" id="CHEBI:30616"/>
    </ligand>
</feature>
<gene>
    <name evidence="12 17" type="primary">serS</name>
    <name evidence="17" type="ORF">H8E41_12380</name>
</gene>
<dbReference type="InterPro" id="IPR002314">
    <property type="entry name" value="aa-tRNA-synt_IIb"/>
</dbReference>
<evidence type="ECO:0000256" key="10">
    <source>
        <dbReference type="ARBA" id="ARBA00047929"/>
    </source>
</evidence>
<feature type="coiled-coil region" evidence="15">
    <location>
        <begin position="38"/>
        <end position="89"/>
    </location>
</feature>
<feature type="binding site" evidence="12 14">
    <location>
        <begin position="349"/>
        <end position="352"/>
    </location>
    <ligand>
        <name>ATP</name>
        <dbReference type="ChEBI" id="CHEBI:30616"/>
    </ligand>
</feature>
<dbReference type="GO" id="GO:0005737">
    <property type="term" value="C:cytoplasm"/>
    <property type="evidence" value="ECO:0007669"/>
    <property type="project" value="UniProtKB-SubCell"/>
</dbReference>
<comment type="catalytic activity">
    <reaction evidence="11 12">
        <text>tRNA(Ser) + L-serine + ATP = L-seryl-tRNA(Ser) + AMP + diphosphate + H(+)</text>
        <dbReference type="Rhea" id="RHEA:12292"/>
        <dbReference type="Rhea" id="RHEA-COMP:9669"/>
        <dbReference type="Rhea" id="RHEA-COMP:9703"/>
        <dbReference type="ChEBI" id="CHEBI:15378"/>
        <dbReference type="ChEBI" id="CHEBI:30616"/>
        <dbReference type="ChEBI" id="CHEBI:33019"/>
        <dbReference type="ChEBI" id="CHEBI:33384"/>
        <dbReference type="ChEBI" id="CHEBI:78442"/>
        <dbReference type="ChEBI" id="CHEBI:78533"/>
        <dbReference type="ChEBI" id="CHEBI:456215"/>
        <dbReference type="EC" id="6.1.1.11"/>
    </reaction>
</comment>
<evidence type="ECO:0000256" key="8">
    <source>
        <dbReference type="ARBA" id="ARBA00022917"/>
    </source>
</evidence>
<dbReference type="NCBIfam" id="TIGR00414">
    <property type="entry name" value="serS"/>
    <property type="match status" value="1"/>
</dbReference>
<dbReference type="InterPro" id="IPR033729">
    <property type="entry name" value="SerRS_core"/>
</dbReference>
<comment type="pathway">
    <text evidence="2 12">Aminoacyl-tRNA biosynthesis; selenocysteinyl-tRNA(Sec) biosynthesis; L-seryl-tRNA(Sec) from L-serine and tRNA(Sec): step 1/1.</text>
</comment>
<dbReference type="InterPro" id="IPR006195">
    <property type="entry name" value="aa-tRNA-synth_II"/>
</dbReference>
<dbReference type="PIRSF" id="PIRSF001529">
    <property type="entry name" value="Ser-tRNA-synth_IIa"/>
    <property type="match status" value="1"/>
</dbReference>
<reference evidence="17 18" key="1">
    <citation type="submission" date="2020-08" db="EMBL/GenBank/DDBJ databases">
        <title>Bridging the membrane lipid divide: bacteria of the FCB group superphylum have the potential to synthesize archaeal ether lipids.</title>
        <authorList>
            <person name="Villanueva L."/>
            <person name="Von Meijenfeldt F.A.B."/>
            <person name="Westbye A.B."/>
            <person name="Yadav S."/>
            <person name="Hopmans E.C."/>
            <person name="Dutilh B.E."/>
            <person name="Sinninghe Damste J.S."/>
        </authorList>
    </citation>
    <scope>NUCLEOTIDE SEQUENCE [LARGE SCALE GENOMIC DNA]</scope>
    <source>
        <strain evidence="17">NIOZ-UU47</strain>
    </source>
</reference>
<evidence type="ECO:0000256" key="3">
    <source>
        <dbReference type="ARBA" id="ARBA00010728"/>
    </source>
</evidence>
<feature type="binding site" evidence="13">
    <location>
        <position position="383"/>
    </location>
    <ligand>
        <name>L-serine</name>
        <dbReference type="ChEBI" id="CHEBI:33384"/>
    </ligand>
</feature>
<dbReference type="Pfam" id="PF00587">
    <property type="entry name" value="tRNA-synt_2b"/>
    <property type="match status" value="1"/>
</dbReference>
<dbReference type="HAMAP" id="MF_00176">
    <property type="entry name" value="Ser_tRNA_synth_type1"/>
    <property type="match status" value="1"/>
</dbReference>
<comment type="domain">
    <text evidence="12">Consists of two distinct domains, a catalytic core and a N-terminal extension that is involved in tRNA binding.</text>
</comment>
<dbReference type="EMBL" id="JACNJZ010000178">
    <property type="protein sequence ID" value="MBC8318693.1"/>
    <property type="molecule type" value="Genomic_DNA"/>
</dbReference>
<evidence type="ECO:0000313" key="18">
    <source>
        <dbReference type="Proteomes" id="UP000614424"/>
    </source>
</evidence>
<feature type="domain" description="Aminoacyl-transfer RNA synthetases class-II family profile" evidence="16">
    <location>
        <begin position="171"/>
        <end position="410"/>
    </location>
</feature>
<dbReference type="InterPro" id="IPR045864">
    <property type="entry name" value="aa-tRNA-synth_II/BPL/LPL"/>
</dbReference>
<keyword evidence="7 12" id="KW-0067">ATP-binding</keyword>
<evidence type="ECO:0000256" key="7">
    <source>
        <dbReference type="ARBA" id="ARBA00022840"/>
    </source>
</evidence>
<dbReference type="SUPFAM" id="SSF55681">
    <property type="entry name" value="Class II aaRS and biotin synthetases"/>
    <property type="match status" value="1"/>
</dbReference>
<keyword evidence="8 12" id="KW-0648">Protein biosynthesis</keyword>
<dbReference type="UniPathway" id="UPA00906">
    <property type="reaction ID" value="UER00895"/>
</dbReference>
<evidence type="ECO:0000313" key="17">
    <source>
        <dbReference type="EMBL" id="MBC8318693.1"/>
    </source>
</evidence>
<comment type="similarity">
    <text evidence="3 12">Belongs to the class-II aminoacyl-tRNA synthetase family. Type-1 seryl-tRNA synthetase subfamily.</text>
</comment>
<dbReference type="PANTHER" id="PTHR43697:SF1">
    <property type="entry name" value="SERINE--TRNA LIGASE"/>
    <property type="match status" value="1"/>
</dbReference>
<keyword evidence="15" id="KW-0175">Coiled coil</keyword>
<dbReference type="SUPFAM" id="SSF46589">
    <property type="entry name" value="tRNA-binding arm"/>
    <property type="match status" value="1"/>
</dbReference>
<comment type="function">
    <text evidence="12">Catalyzes the attachment of serine to tRNA(Ser). Is also able to aminoacylate tRNA(Sec) with serine, to form the misacylated tRNA L-seryl-tRNA(Sec), which will be further converted into selenocysteinyl-tRNA(Sec).</text>
</comment>
<dbReference type="PROSITE" id="PS50862">
    <property type="entry name" value="AA_TRNA_LIGASE_II"/>
    <property type="match status" value="1"/>
</dbReference>
<dbReference type="GO" id="GO:0006434">
    <property type="term" value="P:seryl-tRNA aminoacylation"/>
    <property type="evidence" value="ECO:0007669"/>
    <property type="project" value="UniProtKB-UniRule"/>
</dbReference>
<dbReference type="PANTHER" id="PTHR43697">
    <property type="entry name" value="SERYL-TRNA SYNTHETASE"/>
    <property type="match status" value="1"/>
</dbReference>
<dbReference type="InterPro" id="IPR015866">
    <property type="entry name" value="Ser-tRNA-synth_1_N"/>
</dbReference>
<dbReference type="Gene3D" id="1.10.287.40">
    <property type="entry name" value="Serine-tRNA synthetase, tRNA binding domain"/>
    <property type="match status" value="1"/>
</dbReference>
<evidence type="ECO:0000256" key="13">
    <source>
        <dbReference type="PIRSR" id="PIRSR001529-1"/>
    </source>
</evidence>
<evidence type="ECO:0000256" key="1">
    <source>
        <dbReference type="ARBA" id="ARBA00004496"/>
    </source>
</evidence>
<evidence type="ECO:0000256" key="14">
    <source>
        <dbReference type="PIRSR" id="PIRSR001529-2"/>
    </source>
</evidence>
<evidence type="ECO:0000256" key="6">
    <source>
        <dbReference type="ARBA" id="ARBA00022741"/>
    </source>
</evidence>
<dbReference type="EC" id="6.1.1.11" evidence="12"/>
<evidence type="ECO:0000259" key="16">
    <source>
        <dbReference type="PROSITE" id="PS50862"/>
    </source>
</evidence>
<comment type="caution">
    <text evidence="12">Lacks conserved residue(s) required for the propagation of feature annotation.</text>
</comment>
<evidence type="ECO:0000256" key="12">
    <source>
        <dbReference type="HAMAP-Rule" id="MF_00176"/>
    </source>
</evidence>
<feature type="binding site" evidence="12">
    <location>
        <position position="385"/>
    </location>
    <ligand>
        <name>L-serine</name>
        <dbReference type="ChEBI" id="CHEBI:33384"/>
    </ligand>
</feature>
<dbReference type="InterPro" id="IPR042103">
    <property type="entry name" value="SerRS_1_N_sf"/>
</dbReference>
<keyword evidence="6 12" id="KW-0547">Nucleotide-binding</keyword>
<organism evidence="17 18">
    <name type="scientific">Candidatus Desulfobia pelagia</name>
    <dbReference type="NCBI Taxonomy" id="2841692"/>
    <lineage>
        <taxon>Bacteria</taxon>
        <taxon>Pseudomonadati</taxon>
        <taxon>Thermodesulfobacteriota</taxon>
        <taxon>Desulfobulbia</taxon>
        <taxon>Desulfobulbales</taxon>
        <taxon>Desulfobulbaceae</taxon>
        <taxon>Candidatus Desulfobia</taxon>
    </lineage>
</organism>
<comment type="caution">
    <text evidence="17">The sequence shown here is derived from an EMBL/GenBank/DDBJ whole genome shotgun (WGS) entry which is preliminary data.</text>
</comment>
<dbReference type="GO" id="GO:0005524">
    <property type="term" value="F:ATP binding"/>
    <property type="evidence" value="ECO:0007669"/>
    <property type="project" value="UniProtKB-UniRule"/>
</dbReference>
<dbReference type="InterPro" id="IPR010978">
    <property type="entry name" value="tRNA-bd_arm"/>
</dbReference>
<comment type="subcellular location">
    <subcellularLocation>
        <location evidence="1 12">Cytoplasm</location>
    </subcellularLocation>
</comment>
<dbReference type="PRINTS" id="PR00981">
    <property type="entry name" value="TRNASYNTHSER"/>
</dbReference>
<comment type="catalytic activity">
    <reaction evidence="10 12">
        <text>tRNA(Sec) + L-serine + ATP = L-seryl-tRNA(Sec) + AMP + diphosphate + H(+)</text>
        <dbReference type="Rhea" id="RHEA:42580"/>
        <dbReference type="Rhea" id="RHEA-COMP:9742"/>
        <dbReference type="Rhea" id="RHEA-COMP:10128"/>
        <dbReference type="ChEBI" id="CHEBI:15378"/>
        <dbReference type="ChEBI" id="CHEBI:30616"/>
        <dbReference type="ChEBI" id="CHEBI:33019"/>
        <dbReference type="ChEBI" id="CHEBI:33384"/>
        <dbReference type="ChEBI" id="CHEBI:78442"/>
        <dbReference type="ChEBI" id="CHEBI:78533"/>
        <dbReference type="ChEBI" id="CHEBI:456215"/>
        <dbReference type="EC" id="6.1.1.11"/>
    </reaction>
</comment>
<protein>
    <recommendedName>
        <fullName evidence="12">Serine--tRNA ligase</fullName>
        <ecNumber evidence="12">6.1.1.11</ecNumber>
    </recommendedName>
    <alternativeName>
        <fullName evidence="12">Seryl-tRNA synthetase</fullName>
        <shortName evidence="12">SerRS</shortName>
    </alternativeName>
    <alternativeName>
        <fullName evidence="12">Seryl-tRNA(Ser/Sec) synthetase</fullName>
    </alternativeName>
</protein>
<dbReference type="Proteomes" id="UP000614424">
    <property type="component" value="Unassembled WGS sequence"/>
</dbReference>
<keyword evidence="4 12" id="KW-0963">Cytoplasm</keyword>
<dbReference type="InterPro" id="IPR002317">
    <property type="entry name" value="Ser-tRNA-ligase_type_1"/>
</dbReference>
<evidence type="ECO:0000256" key="5">
    <source>
        <dbReference type="ARBA" id="ARBA00022598"/>
    </source>
</evidence>
<dbReference type="CDD" id="cd00770">
    <property type="entry name" value="SerRS_core"/>
    <property type="match status" value="1"/>
</dbReference>
<dbReference type="Pfam" id="PF02403">
    <property type="entry name" value="Seryl_tRNA_N"/>
    <property type="match status" value="1"/>
</dbReference>
<evidence type="ECO:0000256" key="2">
    <source>
        <dbReference type="ARBA" id="ARBA00005045"/>
    </source>
</evidence>
<dbReference type="AlphaFoldDB" id="A0A8J6NHC2"/>
<feature type="binding site" evidence="12 13">
    <location>
        <position position="285"/>
    </location>
    <ligand>
        <name>L-serine</name>
        <dbReference type="ChEBI" id="CHEBI:33384"/>
    </ligand>
</feature>
<evidence type="ECO:0000256" key="4">
    <source>
        <dbReference type="ARBA" id="ARBA00022490"/>
    </source>
</evidence>
<feature type="binding site" evidence="13">
    <location>
        <position position="231"/>
    </location>
    <ligand>
        <name>L-serine</name>
        <dbReference type="ChEBI" id="CHEBI:33384"/>
    </ligand>
</feature>
<evidence type="ECO:0000256" key="11">
    <source>
        <dbReference type="ARBA" id="ARBA00048823"/>
    </source>
</evidence>
<dbReference type="GO" id="GO:0016260">
    <property type="term" value="P:selenocysteine biosynthetic process"/>
    <property type="evidence" value="ECO:0007669"/>
    <property type="project" value="UniProtKB-UniRule"/>
</dbReference>
<keyword evidence="5 12" id="KW-0436">Ligase</keyword>
<dbReference type="Gene3D" id="3.30.930.10">
    <property type="entry name" value="Bira Bifunctional Protein, Domain 2"/>
    <property type="match status" value="1"/>
</dbReference>
<keyword evidence="9 12" id="KW-0030">Aminoacyl-tRNA synthetase</keyword>
<proteinExistence type="inferred from homology"/>